<dbReference type="Pfam" id="PF00069">
    <property type="entry name" value="Pkinase"/>
    <property type="match status" value="2"/>
</dbReference>
<keyword evidence="4" id="KW-0808">Transferase</keyword>
<dbReference type="InterPro" id="IPR000719">
    <property type="entry name" value="Prot_kinase_dom"/>
</dbReference>
<comment type="catalytic activity">
    <reaction evidence="9">
        <text>L-threonyl-[protein] + ATP = O-phospho-L-threonyl-[protein] + ADP + H(+)</text>
        <dbReference type="Rhea" id="RHEA:46608"/>
        <dbReference type="Rhea" id="RHEA-COMP:11060"/>
        <dbReference type="Rhea" id="RHEA-COMP:11605"/>
        <dbReference type="ChEBI" id="CHEBI:15378"/>
        <dbReference type="ChEBI" id="CHEBI:30013"/>
        <dbReference type="ChEBI" id="CHEBI:30616"/>
        <dbReference type="ChEBI" id="CHEBI:61977"/>
        <dbReference type="ChEBI" id="CHEBI:456216"/>
        <dbReference type="EC" id="2.7.11.1"/>
    </reaction>
</comment>
<feature type="domain" description="Protein kinase" evidence="12">
    <location>
        <begin position="57"/>
        <end position="343"/>
    </location>
</feature>
<dbReference type="PROSITE" id="PS00107">
    <property type="entry name" value="PROTEIN_KINASE_ATP"/>
    <property type="match status" value="1"/>
</dbReference>
<dbReference type="GO" id="GO:0004674">
    <property type="term" value="F:protein serine/threonine kinase activity"/>
    <property type="evidence" value="ECO:0007669"/>
    <property type="project" value="UniProtKB-KW"/>
</dbReference>
<feature type="binding site" evidence="11">
    <location>
        <position position="86"/>
    </location>
    <ligand>
        <name>ATP</name>
        <dbReference type="ChEBI" id="CHEBI:30616"/>
    </ligand>
</feature>
<keyword evidence="7 11" id="KW-0067">ATP-binding</keyword>
<evidence type="ECO:0000313" key="14">
    <source>
        <dbReference type="WBParaSite" id="sdigi.contig1.g3.t1"/>
    </source>
</evidence>
<reference evidence="14" key="1">
    <citation type="submission" date="2022-11" db="UniProtKB">
        <authorList>
            <consortium name="WormBaseParasite"/>
        </authorList>
    </citation>
    <scope>IDENTIFICATION</scope>
</reference>
<dbReference type="PANTHER" id="PTHR22984">
    <property type="entry name" value="SERINE/THREONINE-PROTEIN KINASE PIM"/>
    <property type="match status" value="1"/>
</dbReference>
<dbReference type="SUPFAM" id="SSF56112">
    <property type="entry name" value="Protein kinase-like (PK-like)"/>
    <property type="match status" value="1"/>
</dbReference>
<dbReference type="EC" id="2.7.11.1" evidence="2"/>
<evidence type="ECO:0000256" key="9">
    <source>
        <dbReference type="ARBA" id="ARBA00047899"/>
    </source>
</evidence>
<dbReference type="FunFam" id="3.30.200.20:FF:000547">
    <property type="entry name" value="Serine/threonine-protein kinase prk-2"/>
    <property type="match status" value="1"/>
</dbReference>
<dbReference type="WBParaSite" id="sdigi.contig1.g3.t1">
    <property type="protein sequence ID" value="sdigi.contig1.g3.t1"/>
    <property type="gene ID" value="sdigi.contig1.g3"/>
</dbReference>
<keyword evidence="13" id="KW-1185">Reference proteome</keyword>
<keyword evidence="5 11" id="KW-0547">Nucleotide-binding</keyword>
<keyword evidence="6" id="KW-0418">Kinase</keyword>
<keyword evidence="3" id="KW-0723">Serine/threonine-protein kinase</keyword>
<sequence>MMAHIAKKVRELATVQLFNLKVLLSGTLHILKRKFLKDSDYKNSSGGRGLFNFKKRYKLKGELGRGGFGVVYRGIRICDELPVAIKYIDRNQVRNWGKLEDERLPMEICMLARCVGVPGVIRLLDWYTMPEGFLIVMTRPYPCVDLFDFIKSHKRLDENLARFLFRQIVRTIRDCAQKKVLHRDLKVETTGFLSKSGKVNHSTPYVDKTGKSEWYHRVDENIVIDLVNGETFLVDFGAATPLKKNHYTDFQGTRLYCPPEWFLHSMYLGREAAVWSLGILLYNMLNGKLPFRNEKEICTSHLSGPLPFCTEVSKSAMDLIDQCLCFDPSKRCTLDRILKHSWIRTPCVDWCALMANTYDGRQYDTPADCTCNEQPESSYAESGVGSTSSFSSSTSSSFTARYRRGEPVVEGGIPVQSFRRSKACQYREQIPFLQSKTSMIGDCPSSMSTREFPEMVYLRPNNSIGRLDKAHSINHLCASTSRAIFSRTQNSEDSWPETLALGPINWKKRSTDSGQQSLFFSSTVPLPKSPNHEGFNERIDAVLVF</sequence>
<evidence type="ECO:0000313" key="13">
    <source>
        <dbReference type="Proteomes" id="UP000887581"/>
    </source>
</evidence>
<dbReference type="Proteomes" id="UP000887581">
    <property type="component" value="Unplaced"/>
</dbReference>
<name>A0A915PHF0_9BILA</name>
<comment type="cofactor">
    <cofactor evidence="1">
        <name>Mg(2+)</name>
        <dbReference type="ChEBI" id="CHEBI:18420"/>
    </cofactor>
</comment>
<evidence type="ECO:0000256" key="10">
    <source>
        <dbReference type="ARBA" id="ARBA00048679"/>
    </source>
</evidence>
<keyword evidence="8" id="KW-0460">Magnesium</keyword>
<dbReference type="Gene3D" id="3.30.200.20">
    <property type="entry name" value="Phosphorylase Kinase, domain 1"/>
    <property type="match status" value="1"/>
</dbReference>
<dbReference type="GO" id="GO:0005737">
    <property type="term" value="C:cytoplasm"/>
    <property type="evidence" value="ECO:0007669"/>
    <property type="project" value="TreeGrafter"/>
</dbReference>
<evidence type="ECO:0000259" key="12">
    <source>
        <dbReference type="PROSITE" id="PS50011"/>
    </source>
</evidence>
<dbReference type="InterPro" id="IPR017441">
    <property type="entry name" value="Protein_kinase_ATP_BS"/>
</dbReference>
<dbReference type="AlphaFoldDB" id="A0A915PHF0"/>
<evidence type="ECO:0000256" key="5">
    <source>
        <dbReference type="ARBA" id="ARBA00022741"/>
    </source>
</evidence>
<evidence type="ECO:0000256" key="6">
    <source>
        <dbReference type="ARBA" id="ARBA00022777"/>
    </source>
</evidence>
<evidence type="ECO:0000256" key="2">
    <source>
        <dbReference type="ARBA" id="ARBA00012513"/>
    </source>
</evidence>
<dbReference type="GO" id="GO:0005524">
    <property type="term" value="F:ATP binding"/>
    <property type="evidence" value="ECO:0007669"/>
    <property type="project" value="UniProtKB-UniRule"/>
</dbReference>
<evidence type="ECO:0000256" key="4">
    <source>
        <dbReference type="ARBA" id="ARBA00022679"/>
    </source>
</evidence>
<protein>
    <recommendedName>
        <fullName evidence="2">non-specific serine/threonine protein kinase</fullName>
        <ecNumber evidence="2">2.7.11.1</ecNumber>
    </recommendedName>
</protein>
<dbReference type="PANTHER" id="PTHR22984:SF29">
    <property type="entry name" value="SERINE_THREONINE-PROTEIN KINASE PIM-1"/>
    <property type="match status" value="1"/>
</dbReference>
<evidence type="ECO:0000256" key="11">
    <source>
        <dbReference type="PROSITE-ProRule" id="PRU10141"/>
    </source>
</evidence>
<dbReference type="PROSITE" id="PS50011">
    <property type="entry name" value="PROTEIN_KINASE_DOM"/>
    <property type="match status" value="1"/>
</dbReference>
<evidence type="ECO:0000256" key="1">
    <source>
        <dbReference type="ARBA" id="ARBA00001946"/>
    </source>
</evidence>
<proteinExistence type="predicted"/>
<accession>A0A915PHF0</accession>
<evidence type="ECO:0000256" key="7">
    <source>
        <dbReference type="ARBA" id="ARBA00022840"/>
    </source>
</evidence>
<evidence type="ECO:0000256" key="3">
    <source>
        <dbReference type="ARBA" id="ARBA00022527"/>
    </source>
</evidence>
<evidence type="ECO:0000256" key="8">
    <source>
        <dbReference type="ARBA" id="ARBA00022842"/>
    </source>
</evidence>
<organism evidence="13 14">
    <name type="scientific">Setaria digitata</name>
    <dbReference type="NCBI Taxonomy" id="48799"/>
    <lineage>
        <taxon>Eukaryota</taxon>
        <taxon>Metazoa</taxon>
        <taxon>Ecdysozoa</taxon>
        <taxon>Nematoda</taxon>
        <taxon>Chromadorea</taxon>
        <taxon>Rhabditida</taxon>
        <taxon>Spirurina</taxon>
        <taxon>Spiruromorpha</taxon>
        <taxon>Filarioidea</taxon>
        <taxon>Setariidae</taxon>
        <taxon>Setaria</taxon>
    </lineage>
</organism>
<dbReference type="InterPro" id="IPR051138">
    <property type="entry name" value="PIM_Ser/Thr_kinase"/>
</dbReference>
<dbReference type="Gene3D" id="1.10.510.10">
    <property type="entry name" value="Transferase(Phosphotransferase) domain 1"/>
    <property type="match status" value="1"/>
</dbReference>
<dbReference type="InterPro" id="IPR011009">
    <property type="entry name" value="Kinase-like_dom_sf"/>
</dbReference>
<comment type="catalytic activity">
    <reaction evidence="10">
        <text>L-seryl-[protein] + ATP = O-phospho-L-seryl-[protein] + ADP + H(+)</text>
        <dbReference type="Rhea" id="RHEA:17989"/>
        <dbReference type="Rhea" id="RHEA-COMP:9863"/>
        <dbReference type="Rhea" id="RHEA-COMP:11604"/>
        <dbReference type="ChEBI" id="CHEBI:15378"/>
        <dbReference type="ChEBI" id="CHEBI:29999"/>
        <dbReference type="ChEBI" id="CHEBI:30616"/>
        <dbReference type="ChEBI" id="CHEBI:83421"/>
        <dbReference type="ChEBI" id="CHEBI:456216"/>
        <dbReference type="EC" id="2.7.11.1"/>
    </reaction>
</comment>